<name>A0A8X6VFC0_TRICX</name>
<dbReference type="EMBL" id="BMAU01021338">
    <property type="protein sequence ID" value="GFY16447.1"/>
    <property type="molecule type" value="Genomic_DNA"/>
</dbReference>
<dbReference type="InterPro" id="IPR036397">
    <property type="entry name" value="RNaseH_sf"/>
</dbReference>
<dbReference type="GO" id="GO:0003676">
    <property type="term" value="F:nucleic acid binding"/>
    <property type="evidence" value="ECO:0007669"/>
    <property type="project" value="InterPro"/>
</dbReference>
<comment type="caution">
    <text evidence="1">The sequence shown here is derived from an EMBL/GenBank/DDBJ whole genome shotgun (WGS) entry which is preliminary data.</text>
</comment>
<accession>A0A8X6VFC0</accession>
<organism evidence="1 2">
    <name type="scientific">Trichonephila clavipes</name>
    <name type="common">Golden silk orbweaver</name>
    <name type="synonym">Nephila clavipes</name>
    <dbReference type="NCBI Taxonomy" id="2585209"/>
    <lineage>
        <taxon>Eukaryota</taxon>
        <taxon>Metazoa</taxon>
        <taxon>Ecdysozoa</taxon>
        <taxon>Arthropoda</taxon>
        <taxon>Chelicerata</taxon>
        <taxon>Arachnida</taxon>
        <taxon>Araneae</taxon>
        <taxon>Araneomorphae</taxon>
        <taxon>Entelegynae</taxon>
        <taxon>Araneoidea</taxon>
        <taxon>Nephilidae</taxon>
        <taxon>Trichonephila</taxon>
    </lineage>
</organism>
<proteinExistence type="predicted"/>
<gene>
    <name evidence="1" type="primary">X975_12333</name>
    <name evidence="1" type="ORF">TNCV_2350901</name>
</gene>
<dbReference type="AlphaFoldDB" id="A0A8X6VFC0"/>
<sequence length="224" mass="25321">MRAAEWYEVVFTDESRICLQHQDGRIRVWRHRGERMLHSCVMHRHTGPAPCIMVCGGIGYHSRTPLVRISGTLNSQRYISEVLEPVALPYFQGLATAIFQQDNALPHVASNVQRRYAHKCGKDPLLLSCPSQWEGMKVARAGDRLDFFMIDGDTPISTSTIKGWNWRGRKYIQPSAPVGSAAITNKTFEPTDLTRTYSVCTRRVFGGIGHRAQAFRSGFRCSNH</sequence>
<reference evidence="1" key="1">
    <citation type="submission" date="2020-08" db="EMBL/GenBank/DDBJ databases">
        <title>Multicomponent nature underlies the extraordinary mechanical properties of spider dragline silk.</title>
        <authorList>
            <person name="Kono N."/>
            <person name="Nakamura H."/>
            <person name="Mori M."/>
            <person name="Yoshida Y."/>
            <person name="Ohtoshi R."/>
            <person name="Malay A.D."/>
            <person name="Moran D.A.P."/>
            <person name="Tomita M."/>
            <person name="Numata K."/>
            <person name="Arakawa K."/>
        </authorList>
    </citation>
    <scope>NUCLEOTIDE SEQUENCE</scope>
</reference>
<evidence type="ECO:0000313" key="1">
    <source>
        <dbReference type="EMBL" id="GFY16447.1"/>
    </source>
</evidence>
<keyword evidence="2" id="KW-1185">Reference proteome</keyword>
<protein>
    <submittedName>
        <fullName evidence="1">Transposable element Tcb1 transposase</fullName>
    </submittedName>
</protein>
<dbReference type="Proteomes" id="UP000887159">
    <property type="component" value="Unassembled WGS sequence"/>
</dbReference>
<dbReference type="Gene3D" id="3.30.420.10">
    <property type="entry name" value="Ribonuclease H-like superfamily/Ribonuclease H"/>
    <property type="match status" value="1"/>
</dbReference>
<evidence type="ECO:0000313" key="2">
    <source>
        <dbReference type="Proteomes" id="UP000887159"/>
    </source>
</evidence>